<gene>
    <name evidence="1" type="ORF">VSH64_47955</name>
</gene>
<protein>
    <submittedName>
        <fullName evidence="1">Cyclase family protein</fullName>
        <ecNumber evidence="1">3.5.-.-</ecNumber>
    </submittedName>
</protein>
<dbReference type="Gene3D" id="3.50.30.50">
    <property type="entry name" value="Putative cyclase"/>
    <property type="match status" value="1"/>
</dbReference>
<dbReference type="InterPro" id="IPR007325">
    <property type="entry name" value="KFase/CYL"/>
</dbReference>
<name>A0ABZ1I9Z7_9PSEU</name>
<dbReference type="Proteomes" id="UP001330812">
    <property type="component" value="Chromosome"/>
</dbReference>
<dbReference type="Pfam" id="PF04199">
    <property type="entry name" value="Cyclase"/>
    <property type="match status" value="1"/>
</dbReference>
<dbReference type="EC" id="3.5.-.-" evidence="1"/>
<proteinExistence type="predicted"/>
<dbReference type="GO" id="GO:0016787">
    <property type="term" value="F:hydrolase activity"/>
    <property type="evidence" value="ECO:0007669"/>
    <property type="project" value="UniProtKB-KW"/>
</dbReference>
<dbReference type="RefSeq" id="WP_326569388.1">
    <property type="nucleotide sequence ID" value="NZ_CP142149.1"/>
</dbReference>
<dbReference type="PANTHER" id="PTHR34861:SF10">
    <property type="entry name" value="CYCLASE"/>
    <property type="match status" value="1"/>
</dbReference>
<sequence>MTEELPSNQGRWGADDERGALNLITDEVRARAAREVRTGRWVSLALAIGPAPILSGPFVPSKVEESPVQQLMVHPVQPHPAVTASLDVLVVTNHHPRSTHLDAPAHIADHGVVYPGRPLAESVTPAGVHHGSSAAFSEGIVTRGVLLDLAEAGPLPEGHAVTAADLEAAERNHGVRVESGDALVVRCGWEFTPDPARASPGLSLDAVRWLDRRGVSVYAGDIGDAFPPLDPAVPFPLHAVALTRLGIPLVDAANVDDLAAACEELGRHSFLLVAAPPRITGTTGLPVNPVAVF</sequence>
<dbReference type="EMBL" id="CP142149">
    <property type="protein sequence ID" value="WSE30443.1"/>
    <property type="molecule type" value="Genomic_DNA"/>
</dbReference>
<keyword evidence="2" id="KW-1185">Reference proteome</keyword>
<evidence type="ECO:0000313" key="2">
    <source>
        <dbReference type="Proteomes" id="UP001330812"/>
    </source>
</evidence>
<keyword evidence="1" id="KW-0378">Hydrolase</keyword>
<dbReference type="PANTHER" id="PTHR34861">
    <property type="match status" value="1"/>
</dbReference>
<dbReference type="SUPFAM" id="SSF102198">
    <property type="entry name" value="Putative cyclase"/>
    <property type="match status" value="1"/>
</dbReference>
<reference evidence="1 2" key="1">
    <citation type="journal article" date="2015" name="Int. J. Syst. Evol. Microbiol.">
        <title>Amycolatopsis rhabdoformis sp. nov., an actinomycete isolated from a tropical forest soil.</title>
        <authorList>
            <person name="Souza W.R."/>
            <person name="Silva R.E."/>
            <person name="Goodfellow M."/>
            <person name="Busarakam K."/>
            <person name="Figueiro F.S."/>
            <person name="Ferreira D."/>
            <person name="Rodrigues-Filho E."/>
            <person name="Moraes L.A.B."/>
            <person name="Zucchi T.D."/>
        </authorList>
    </citation>
    <scope>NUCLEOTIDE SEQUENCE [LARGE SCALE GENOMIC DNA]</scope>
    <source>
        <strain evidence="1 2">NCIMB 14900</strain>
    </source>
</reference>
<evidence type="ECO:0000313" key="1">
    <source>
        <dbReference type="EMBL" id="WSE30443.1"/>
    </source>
</evidence>
<organism evidence="1 2">
    <name type="scientific">Amycolatopsis rhabdoformis</name>
    <dbReference type="NCBI Taxonomy" id="1448059"/>
    <lineage>
        <taxon>Bacteria</taxon>
        <taxon>Bacillati</taxon>
        <taxon>Actinomycetota</taxon>
        <taxon>Actinomycetes</taxon>
        <taxon>Pseudonocardiales</taxon>
        <taxon>Pseudonocardiaceae</taxon>
        <taxon>Amycolatopsis</taxon>
    </lineage>
</organism>
<dbReference type="InterPro" id="IPR037175">
    <property type="entry name" value="KFase_sf"/>
</dbReference>
<accession>A0ABZ1I9Z7</accession>